<evidence type="ECO:0000256" key="2">
    <source>
        <dbReference type="SAM" id="SignalP"/>
    </source>
</evidence>
<feature type="signal peptide" evidence="2">
    <location>
        <begin position="1"/>
        <end position="18"/>
    </location>
</feature>
<dbReference type="Proteomes" id="UP000321514">
    <property type="component" value="Unassembled WGS sequence"/>
</dbReference>
<dbReference type="Proteomes" id="UP000183760">
    <property type="component" value="Unassembled WGS sequence"/>
</dbReference>
<dbReference type="InterPro" id="IPR008964">
    <property type="entry name" value="Invasin/intimin_cell_adhesion"/>
</dbReference>
<evidence type="ECO:0000259" key="4">
    <source>
        <dbReference type="Pfam" id="PF20597"/>
    </source>
</evidence>
<protein>
    <submittedName>
        <fullName evidence="6">Choice-of-anchor A domain-containing protein</fullName>
    </submittedName>
</protein>
<feature type="domain" description="DUF676" evidence="3">
    <location>
        <begin position="444"/>
        <end position="569"/>
    </location>
</feature>
<organism evidence="5 8">
    <name type="scientific">Myxococcus fulvus</name>
    <dbReference type="NCBI Taxonomy" id="33"/>
    <lineage>
        <taxon>Bacteria</taxon>
        <taxon>Pseudomonadati</taxon>
        <taxon>Myxococcota</taxon>
        <taxon>Myxococcia</taxon>
        <taxon>Myxococcales</taxon>
        <taxon>Cystobacterineae</taxon>
        <taxon>Myxococcaceae</taxon>
        <taxon>Myxococcus</taxon>
    </lineage>
</organism>
<dbReference type="SUPFAM" id="SSF53474">
    <property type="entry name" value="alpha/beta-Hydrolases"/>
    <property type="match status" value="1"/>
</dbReference>
<dbReference type="InterPro" id="IPR026588">
    <property type="entry name" value="Choice_anch_A"/>
</dbReference>
<dbReference type="EMBL" id="FOIB01000002">
    <property type="protein sequence ID" value="SET50663.1"/>
    <property type="molecule type" value="Genomic_DNA"/>
</dbReference>
<dbReference type="EMBL" id="BJXR01000015">
    <property type="protein sequence ID" value="GEN06371.1"/>
    <property type="molecule type" value="Genomic_DNA"/>
</dbReference>
<dbReference type="Pfam" id="PF20597">
    <property type="entry name" value="pAdhesive_15"/>
    <property type="match status" value="1"/>
</dbReference>
<proteinExistence type="predicted"/>
<evidence type="ECO:0000259" key="3">
    <source>
        <dbReference type="Pfam" id="PF05057"/>
    </source>
</evidence>
<reference evidence="5 8" key="2">
    <citation type="submission" date="2019-07" db="EMBL/GenBank/DDBJ databases">
        <title>Whole genome shotgun sequence of Myxococcus fulvus NBRC 100333.</title>
        <authorList>
            <person name="Hosoyama A."/>
            <person name="Uohara A."/>
            <person name="Ohji S."/>
            <person name="Ichikawa N."/>
        </authorList>
    </citation>
    <scope>NUCLEOTIDE SEQUENCE [LARGE SCALE GENOMIC DNA]</scope>
    <source>
        <strain evidence="5 8">NBRC 100333</strain>
    </source>
</reference>
<dbReference type="OrthoDB" id="5480856at2"/>
<dbReference type="InterPro" id="IPR049804">
    <property type="entry name" value="Choice_anch_L"/>
</dbReference>
<name>A0A511SWU4_MYXFU</name>
<feature type="domain" description="Choice-of-anchor A" evidence="4">
    <location>
        <begin position="999"/>
        <end position="1234"/>
    </location>
</feature>
<reference evidence="6 7" key="1">
    <citation type="submission" date="2016-10" db="EMBL/GenBank/DDBJ databases">
        <authorList>
            <person name="Varghese N."/>
            <person name="Submissions S."/>
        </authorList>
    </citation>
    <scope>NUCLEOTIDE SEQUENCE [LARGE SCALE GENOMIC DNA]</scope>
    <source>
        <strain evidence="6 7">DSM 16525</strain>
    </source>
</reference>
<dbReference type="Gene3D" id="3.40.50.1820">
    <property type="entry name" value="alpha/beta hydrolase"/>
    <property type="match status" value="1"/>
</dbReference>
<dbReference type="NCBIfam" id="NF038133">
    <property type="entry name" value="choice_anch_L"/>
    <property type="match status" value="1"/>
</dbReference>
<dbReference type="InterPro" id="IPR007751">
    <property type="entry name" value="DUF676_lipase-like"/>
</dbReference>
<dbReference type="SUPFAM" id="SSF49373">
    <property type="entry name" value="Invasin/intimin cell-adhesion fragments"/>
    <property type="match status" value="1"/>
</dbReference>
<evidence type="ECO:0000313" key="6">
    <source>
        <dbReference type="EMBL" id="SET50663.1"/>
    </source>
</evidence>
<feature type="compositionally biased region" description="Basic and acidic residues" evidence="1">
    <location>
        <begin position="37"/>
        <end position="50"/>
    </location>
</feature>
<gene>
    <name evidence="5" type="ORF">MFU01_14080</name>
    <name evidence="6" type="ORF">SAMN05443572_102517</name>
</gene>
<dbReference type="Gene3D" id="2.60.40.1080">
    <property type="match status" value="1"/>
</dbReference>
<evidence type="ECO:0000313" key="7">
    <source>
        <dbReference type="Proteomes" id="UP000183760"/>
    </source>
</evidence>
<feature type="chain" id="PRO_5023085503" evidence="2">
    <location>
        <begin position="19"/>
        <end position="1245"/>
    </location>
</feature>
<evidence type="ECO:0000313" key="5">
    <source>
        <dbReference type="EMBL" id="GEN06371.1"/>
    </source>
</evidence>
<evidence type="ECO:0000256" key="1">
    <source>
        <dbReference type="SAM" id="MobiDB-lite"/>
    </source>
</evidence>
<accession>A0A511SWU4</accession>
<dbReference type="Pfam" id="PF05057">
    <property type="entry name" value="DUF676"/>
    <property type="match status" value="1"/>
</dbReference>
<evidence type="ECO:0000313" key="8">
    <source>
        <dbReference type="Proteomes" id="UP000321514"/>
    </source>
</evidence>
<dbReference type="AlphaFoldDB" id="A0A511SWU4"/>
<dbReference type="PROSITE" id="PS51257">
    <property type="entry name" value="PROKAR_LIPOPROTEIN"/>
    <property type="match status" value="1"/>
</dbReference>
<keyword evidence="2" id="KW-0732">Signal</keyword>
<keyword evidence="7" id="KW-1185">Reference proteome</keyword>
<dbReference type="InterPro" id="IPR029058">
    <property type="entry name" value="AB_hydrolase_fold"/>
</dbReference>
<sequence length="1245" mass="131330">MHMRPALLSAFLVALVVACSDTPPPQVGPTPSLQPARSRDEARAERERVARQQRVAKGSASLAPTPAQLDERAQALAQSLDIGARLTSVQLSAPELEGALAGASFGDIKPRKGTSLAVMSTGHINSDNNLPEPGWDYGPTGEEGDVVTLTLTLNVPVGVNRLSFDYRFLSAESPEYIGTQFNDQFTAVVRDDSGRRVRVVEEASVNSSHFFDASETRAKNTKFDKLLADDPAGTDYFPTSYPPRTPTFPDAGITDFKIVHVPVIPGEVVIEFSIRDVGDGIFDSTVVLDNLRVSSLEVINPNPALVVQEHGTVETDPVKLSTPALDGKRILSVAADGATQLLLRAQVPGPGRMDFTLMNVTTLVNGGVGALGSSTQAVTVNVEALPGYQGEYYAFALYTSPEDFNDGASADKSERTVQLSTRFTPQTGTGYEDTYELSVVRPPVVAIHDIWSNCLTWNEHAEISTNALFNVTCADYSATNSASMDHAVNKEVLGKAIDEALSEARDKDIAVTQVEVLAHGMGGLMARRYVDGLNYKSASNLNAGTVNRLITLNTPHLGSRIADELKKVKDKLLALDGGVDGEQWQKFNNTLQDAGIRVSGPLGGAIDELRTDSGIITSLKTTPVPSHIMFSRGGLAVDRNASTPLLTPFTTALYTNMEFLHPMWDGTDASAAVKRTLILGANSKIFCTDDHDLFLAEAEQFSGDAGTAVSPFFVSRTNKETEHFMVPTDVAHHVKIETLLNSPVRGPLFAPSLLAPSLVPPRARCAGGAFAPSGGTLAPQSEDDDPLLEHREPTPTELELQEVLALAGGLRITSPAPGAVVTPGSTITVAVEATGGFVPEALLIVADGHVVRHEGMPLKVQVQIPPKALGGITLFATGIALNGEIQQSSAVSLTVSSSAVVTSLSVLNGDAHIRGVGKTSNLVVVGAFTDGVKRDVTRATTGTIYSTSNPSVAVVSPDGVVTGVGPGLATIVVRNTTIATSVTVAVKEGTTAQCLEVRLGDYNLFVLEDYRQGVDVGGRVAAGGNILLDAFRVGWKLPATETANVLVAGNDMRLQNGTVWGSARYGGNLTTVGPVIFQRGNAARGMPIDFVARGEALRTLSGHLKALPANGTTTLESWGGVLLKGTSPKVNVFNVPSTAFASATLLSIDAPANSLVVINVSGTTARFTNFGHVFAGGIDETGVLFNLPDATSLTAFDYGFYGTVLAPRAHVAFSDGSWVGSIYARSMTGNAVGHINNLRDTDICP</sequence>
<feature type="region of interest" description="Disordered" evidence="1">
    <location>
        <begin position="22"/>
        <end position="67"/>
    </location>
</feature>
<comment type="caution">
    <text evidence="5">The sequence shown here is derived from an EMBL/GenBank/DDBJ whole genome shotgun (WGS) entry which is preliminary data.</text>
</comment>
<dbReference type="NCBIfam" id="TIGR04215">
    <property type="entry name" value="choice_anch_A"/>
    <property type="match status" value="1"/>
</dbReference>